<accession>A0A109JT27</accession>
<reference evidence="1 2" key="1">
    <citation type="submission" date="2015-11" db="EMBL/GenBank/DDBJ databases">
        <title>Draft Genome Sequence of the Strain BR 10303 (Bradyrhizobium sp.) isolated from nodules of Centrolobium paraense.</title>
        <authorList>
            <person name="Zelli J.E."/>
            <person name="Simoes-Araujo J.L."/>
            <person name="Barauna A.C."/>
            <person name="Silva K."/>
        </authorList>
    </citation>
    <scope>NUCLEOTIDE SEQUENCE [LARGE SCALE GENOMIC DNA]</scope>
    <source>
        <strain evidence="1 2">BR 10303</strain>
    </source>
</reference>
<name>A0A109JT27_9BRAD</name>
<organism evidence="1 2">
    <name type="scientific">Bradyrhizobium macuxiense</name>
    <dbReference type="NCBI Taxonomy" id="1755647"/>
    <lineage>
        <taxon>Bacteria</taxon>
        <taxon>Pseudomonadati</taxon>
        <taxon>Pseudomonadota</taxon>
        <taxon>Alphaproteobacteria</taxon>
        <taxon>Hyphomicrobiales</taxon>
        <taxon>Nitrobacteraceae</taxon>
        <taxon>Bradyrhizobium</taxon>
    </lineage>
</organism>
<proteinExistence type="predicted"/>
<comment type="caution">
    <text evidence="1">The sequence shown here is derived from an EMBL/GenBank/DDBJ whole genome shotgun (WGS) entry which is preliminary data.</text>
</comment>
<dbReference type="RefSeq" id="WP_066507748.1">
    <property type="nucleotide sequence ID" value="NZ_LNCU01000070.1"/>
</dbReference>
<dbReference type="Proteomes" id="UP000057737">
    <property type="component" value="Unassembled WGS sequence"/>
</dbReference>
<protein>
    <submittedName>
        <fullName evidence="1">Uncharacterized protein</fullName>
    </submittedName>
</protein>
<dbReference type="EMBL" id="LNCU01000070">
    <property type="protein sequence ID" value="KWV54653.1"/>
    <property type="molecule type" value="Genomic_DNA"/>
</dbReference>
<sequence length="78" mass="8534">MPISRFLLGNKLTPEEIERLNSAYIQTLRSLGLVDRNDPIAELVARKILQIGTAGVRDPAEISKLAVEQLGIGRPPSL</sequence>
<evidence type="ECO:0000313" key="1">
    <source>
        <dbReference type="EMBL" id="KWV54653.1"/>
    </source>
</evidence>
<gene>
    <name evidence="1" type="ORF">AS156_06645</name>
</gene>
<keyword evidence="2" id="KW-1185">Reference proteome</keyword>
<dbReference type="OrthoDB" id="8254383at2"/>
<evidence type="ECO:0000313" key="2">
    <source>
        <dbReference type="Proteomes" id="UP000057737"/>
    </source>
</evidence>
<dbReference type="AlphaFoldDB" id="A0A109JT27"/>